<dbReference type="GO" id="GO:0010181">
    <property type="term" value="F:FMN binding"/>
    <property type="evidence" value="ECO:0007669"/>
    <property type="project" value="InterPro"/>
</dbReference>
<evidence type="ECO:0000256" key="2">
    <source>
        <dbReference type="ARBA" id="ARBA00022630"/>
    </source>
</evidence>
<evidence type="ECO:0000313" key="8">
    <source>
        <dbReference type="Proteomes" id="UP000078348"/>
    </source>
</evidence>
<evidence type="ECO:0000256" key="3">
    <source>
        <dbReference type="ARBA" id="ARBA00022643"/>
    </source>
</evidence>
<dbReference type="PANTHER" id="PTHR43303:SF4">
    <property type="entry name" value="NADPH DEHYDROGENASE C23G7.10C-RELATED"/>
    <property type="match status" value="1"/>
</dbReference>
<keyword evidence="4" id="KW-0521">NADP</keyword>
<dbReference type="OrthoDB" id="432686at2759"/>
<dbReference type="AlphaFoldDB" id="A0A196SA39"/>
<proteinExistence type="predicted"/>
<evidence type="ECO:0000256" key="4">
    <source>
        <dbReference type="ARBA" id="ARBA00022857"/>
    </source>
</evidence>
<dbReference type="GO" id="GO:0050661">
    <property type="term" value="F:NADP binding"/>
    <property type="evidence" value="ECO:0007669"/>
    <property type="project" value="InterPro"/>
</dbReference>
<dbReference type="InterPro" id="IPR001155">
    <property type="entry name" value="OxRdtase_FMN_N"/>
</dbReference>
<comment type="cofactor">
    <cofactor evidence="1">
        <name>FMN</name>
        <dbReference type="ChEBI" id="CHEBI:58210"/>
    </cofactor>
</comment>
<protein>
    <submittedName>
        <fullName evidence="7">NADH-dependent flavin oxidoreductase</fullName>
    </submittedName>
</protein>
<dbReference type="InterPro" id="IPR044152">
    <property type="entry name" value="YqjM-like"/>
</dbReference>
<keyword evidence="3" id="KW-0288">FMN</keyword>
<dbReference type="InterPro" id="IPR013785">
    <property type="entry name" value="Aldolase_TIM"/>
</dbReference>
<sequence>MFIPPMDMFAADKDGKVNDVVVGHYADYAHRGFGGIIQEASAVTPEGRISPVDVGIWSDDFISGLKRIVSVVHAENGKIGIQLAHAGRKGSTYTPGESNGRQYILPEEGGWQVVGPSDDAYNDLHGKPHALTVEEIQEVVAAFAAAAKRAVACGYDFIEIHAAHGYLLHEFLSPLSNHRTDSYGGSFENRIRLVKEVACAVRKAIPEGMPLFVRISASDLVEGNSWDVPEAAKLCTELVQNCGVDMMDISSAGLSDQQVIPSNWDFQEQMSHTIKKETGVVCSAVGGICDAASASYVVDELGIDIVEIGKAALFHFFNPREIALQMGHPMMPCRAGIAWALRVPRNYRN</sequence>
<gene>
    <name evidence="7" type="ORF">AV274_4419</name>
</gene>
<dbReference type="SUPFAM" id="SSF51395">
    <property type="entry name" value="FMN-linked oxidoreductases"/>
    <property type="match status" value="1"/>
</dbReference>
<reference evidence="7 8" key="1">
    <citation type="submission" date="2016-05" db="EMBL/GenBank/DDBJ databases">
        <title>Nuclear genome of Blastocystis sp. subtype 1 NandII.</title>
        <authorList>
            <person name="Gentekaki E."/>
            <person name="Curtis B."/>
            <person name="Stairs C."/>
            <person name="Eme L."/>
            <person name="Herman E."/>
            <person name="Klimes V."/>
            <person name="Arias M.C."/>
            <person name="Elias M."/>
            <person name="Hilliou F."/>
            <person name="Klute M."/>
            <person name="Malik S.-B."/>
            <person name="Pightling A."/>
            <person name="Rachubinski R."/>
            <person name="Salas D."/>
            <person name="Schlacht A."/>
            <person name="Suga H."/>
            <person name="Archibald J."/>
            <person name="Ball S.G."/>
            <person name="Clark G."/>
            <person name="Dacks J."/>
            <person name="Van Der Giezen M."/>
            <person name="Tsaousis A."/>
            <person name="Roger A."/>
        </authorList>
    </citation>
    <scope>NUCLEOTIDE SEQUENCE [LARGE SCALE GENOMIC DNA]</scope>
    <source>
        <strain evidence="8">ATCC 50177 / NandII</strain>
    </source>
</reference>
<accession>A0A196SA39</accession>
<keyword evidence="2" id="KW-0285">Flavoprotein</keyword>
<keyword evidence="5" id="KW-0560">Oxidoreductase</keyword>
<organism evidence="7 8">
    <name type="scientific">Blastocystis sp. subtype 1 (strain ATCC 50177 / NandII)</name>
    <dbReference type="NCBI Taxonomy" id="478820"/>
    <lineage>
        <taxon>Eukaryota</taxon>
        <taxon>Sar</taxon>
        <taxon>Stramenopiles</taxon>
        <taxon>Bigyra</taxon>
        <taxon>Opalozoa</taxon>
        <taxon>Opalinata</taxon>
        <taxon>Blastocystidae</taxon>
        <taxon>Blastocystis</taxon>
    </lineage>
</organism>
<feature type="domain" description="NADH:flavin oxidoreductase/NADH oxidase N-terminal" evidence="6">
    <location>
        <begin position="3"/>
        <end position="314"/>
    </location>
</feature>
<dbReference type="PANTHER" id="PTHR43303">
    <property type="entry name" value="NADPH DEHYDROGENASE C23G7.10C-RELATED"/>
    <property type="match status" value="1"/>
</dbReference>
<evidence type="ECO:0000256" key="1">
    <source>
        <dbReference type="ARBA" id="ARBA00001917"/>
    </source>
</evidence>
<dbReference type="Gene3D" id="3.20.20.70">
    <property type="entry name" value="Aldolase class I"/>
    <property type="match status" value="1"/>
</dbReference>
<dbReference type="EMBL" id="LXWW01000312">
    <property type="protein sequence ID" value="OAO13925.1"/>
    <property type="molecule type" value="Genomic_DNA"/>
</dbReference>
<comment type="caution">
    <text evidence="7">The sequence shown here is derived from an EMBL/GenBank/DDBJ whole genome shotgun (WGS) entry which is preliminary data.</text>
</comment>
<dbReference type="Pfam" id="PF00724">
    <property type="entry name" value="Oxidored_FMN"/>
    <property type="match status" value="1"/>
</dbReference>
<evidence type="ECO:0000256" key="5">
    <source>
        <dbReference type="ARBA" id="ARBA00023002"/>
    </source>
</evidence>
<dbReference type="STRING" id="478820.A0A196SA39"/>
<name>A0A196SA39_BLAHN</name>
<dbReference type="GO" id="GO:0003959">
    <property type="term" value="F:NADPH dehydrogenase activity"/>
    <property type="evidence" value="ECO:0007669"/>
    <property type="project" value="InterPro"/>
</dbReference>
<keyword evidence="8" id="KW-1185">Reference proteome</keyword>
<dbReference type="Proteomes" id="UP000078348">
    <property type="component" value="Unassembled WGS sequence"/>
</dbReference>
<evidence type="ECO:0000259" key="6">
    <source>
        <dbReference type="Pfam" id="PF00724"/>
    </source>
</evidence>
<evidence type="ECO:0000313" key="7">
    <source>
        <dbReference type="EMBL" id="OAO13925.1"/>
    </source>
</evidence>